<proteinExistence type="predicted"/>
<accession>A0A6J4UIN8</accession>
<organism evidence="1">
    <name type="scientific">uncultured Thermomicrobiales bacterium</name>
    <dbReference type="NCBI Taxonomy" id="1645740"/>
    <lineage>
        <taxon>Bacteria</taxon>
        <taxon>Pseudomonadati</taxon>
        <taxon>Thermomicrobiota</taxon>
        <taxon>Thermomicrobia</taxon>
        <taxon>Thermomicrobiales</taxon>
        <taxon>environmental samples</taxon>
    </lineage>
</organism>
<gene>
    <name evidence="1" type="ORF">AVDCRST_MAG43-1027</name>
</gene>
<reference evidence="1" key="1">
    <citation type="submission" date="2020-02" db="EMBL/GenBank/DDBJ databases">
        <authorList>
            <person name="Meier V. D."/>
        </authorList>
    </citation>
    <scope>NUCLEOTIDE SEQUENCE</scope>
    <source>
        <strain evidence="1">AVDCRST_MAG43</strain>
    </source>
</reference>
<name>A0A6J4UIN8_9BACT</name>
<evidence type="ECO:0000313" key="1">
    <source>
        <dbReference type="EMBL" id="CAA9550608.1"/>
    </source>
</evidence>
<protein>
    <submittedName>
        <fullName evidence="1">Uncharacterized protein</fullName>
    </submittedName>
</protein>
<dbReference type="EMBL" id="CADCWI010000052">
    <property type="protein sequence ID" value="CAA9550608.1"/>
    <property type="molecule type" value="Genomic_DNA"/>
</dbReference>
<dbReference type="AlphaFoldDB" id="A0A6J4UIN8"/>
<sequence length="40" mass="4210">MNGRDGFRSLDGMMMGPVIFLPSLAIVSGTGELNSPSTPR</sequence>